<dbReference type="VEuPathDB" id="FungiDB:DIURU_000423"/>
<evidence type="ECO:0000313" key="2">
    <source>
        <dbReference type="Proteomes" id="UP000449547"/>
    </source>
</evidence>
<reference evidence="1 2" key="1">
    <citation type="submission" date="2019-07" db="EMBL/GenBank/DDBJ databases">
        <title>Genome assembly of two rare yeast pathogens: Diutina rugosa and Trichomonascus ciferrii.</title>
        <authorList>
            <person name="Mixao V."/>
            <person name="Saus E."/>
            <person name="Hansen A."/>
            <person name="Lass-Flor C."/>
            <person name="Gabaldon T."/>
        </authorList>
    </citation>
    <scope>NUCLEOTIDE SEQUENCE [LARGE SCALE GENOMIC DNA]</scope>
    <source>
        <strain evidence="1 2">CBS 613</strain>
    </source>
</reference>
<dbReference type="RefSeq" id="XP_034014742.1">
    <property type="nucleotide sequence ID" value="XM_034157080.1"/>
</dbReference>
<evidence type="ECO:0000313" key="1">
    <source>
        <dbReference type="EMBL" id="KAA8907736.1"/>
    </source>
</evidence>
<dbReference type="Proteomes" id="UP000449547">
    <property type="component" value="Unassembled WGS sequence"/>
</dbReference>
<dbReference type="GO" id="GO:0000166">
    <property type="term" value="F:nucleotide binding"/>
    <property type="evidence" value="ECO:0007669"/>
    <property type="project" value="InterPro"/>
</dbReference>
<name>A0A642V318_DIURU</name>
<dbReference type="SUPFAM" id="SSF46589">
    <property type="entry name" value="tRNA-binding arm"/>
    <property type="match status" value="1"/>
</dbReference>
<dbReference type="Gene3D" id="6.10.250.40">
    <property type="match status" value="1"/>
</dbReference>
<dbReference type="GeneID" id="54779076"/>
<dbReference type="Pfam" id="PF14712">
    <property type="entry name" value="Snapin_Pallidin"/>
    <property type="match status" value="1"/>
</dbReference>
<proteinExistence type="predicted"/>
<keyword evidence="2" id="KW-1185">Reference proteome</keyword>
<dbReference type="InterPro" id="IPR028119">
    <property type="entry name" value="Snapin/Pallidin/Snn1"/>
</dbReference>
<dbReference type="OrthoDB" id="3989460at2759"/>
<protein>
    <recommendedName>
        <fullName evidence="3">Biogenesis of lysosome-related organelles complex 1 subunit 7</fullName>
    </recommendedName>
</protein>
<gene>
    <name evidence="1" type="ORF">DIURU_000423</name>
</gene>
<sequence>MDLHLIEVIAHSLLSGGLDNLNDNFESLNKSQLILLTRLDSIEAHLNQLSQQVDATAVPEARVQQMLMRIKAIRKRIKLASKTLAKVEKRLDKLDS</sequence>
<organism evidence="1 2">
    <name type="scientific">Diutina rugosa</name>
    <name type="common">Yeast</name>
    <name type="synonym">Candida rugosa</name>
    <dbReference type="NCBI Taxonomy" id="5481"/>
    <lineage>
        <taxon>Eukaryota</taxon>
        <taxon>Fungi</taxon>
        <taxon>Dikarya</taxon>
        <taxon>Ascomycota</taxon>
        <taxon>Saccharomycotina</taxon>
        <taxon>Pichiomycetes</taxon>
        <taxon>Debaryomycetaceae</taxon>
        <taxon>Diutina</taxon>
    </lineage>
</organism>
<accession>A0A642V318</accession>
<dbReference type="EMBL" id="SWFT01000019">
    <property type="protein sequence ID" value="KAA8907736.1"/>
    <property type="molecule type" value="Genomic_DNA"/>
</dbReference>
<comment type="caution">
    <text evidence="1">The sequence shown here is derived from an EMBL/GenBank/DDBJ whole genome shotgun (WGS) entry which is preliminary data.</text>
</comment>
<dbReference type="OMA" id="ESIEMRV"/>
<dbReference type="AlphaFoldDB" id="A0A642V318"/>
<evidence type="ECO:0008006" key="3">
    <source>
        <dbReference type="Google" id="ProtNLM"/>
    </source>
</evidence>
<dbReference type="InterPro" id="IPR010978">
    <property type="entry name" value="tRNA-bd_arm"/>
</dbReference>